<keyword evidence="4 9" id="KW-0547">Nucleotide-binding</keyword>
<dbReference type="OrthoDB" id="9806661at2"/>
<comment type="pathway">
    <text evidence="9">Cofactor biosynthesis; coenzyme A biosynthesis; CoA from (R)-pantothenate: step 4/5.</text>
</comment>
<protein>
    <recommendedName>
        <fullName evidence="9">Phosphopantetheine adenylyltransferase</fullName>
        <ecNumber evidence="9">2.7.7.3</ecNumber>
    </recommendedName>
    <alternativeName>
        <fullName evidence="9">Dephospho-CoA pyrophosphorylase</fullName>
    </alternativeName>
    <alternativeName>
        <fullName evidence="9">Pantetheine-phosphate adenylyltransferase</fullName>
        <shortName evidence="9">PPAT</shortName>
    </alternativeName>
</protein>
<dbReference type="PRINTS" id="PR01020">
    <property type="entry name" value="LPSBIOSNTHSS"/>
</dbReference>
<dbReference type="UniPathway" id="UPA00241">
    <property type="reaction ID" value="UER00355"/>
</dbReference>
<comment type="caution">
    <text evidence="11">The sequence shown here is derived from an EMBL/GenBank/DDBJ whole genome shotgun (WGS) entry which is preliminary data.</text>
</comment>
<evidence type="ECO:0000256" key="5">
    <source>
        <dbReference type="ARBA" id="ARBA00022840"/>
    </source>
</evidence>
<keyword evidence="1 9" id="KW-0963">Cytoplasm</keyword>
<dbReference type="InterPro" id="IPR014729">
    <property type="entry name" value="Rossmann-like_a/b/a_fold"/>
</dbReference>
<evidence type="ECO:0000256" key="4">
    <source>
        <dbReference type="ARBA" id="ARBA00022741"/>
    </source>
</evidence>
<feature type="binding site" evidence="9">
    <location>
        <position position="91"/>
    </location>
    <ligand>
        <name>substrate</name>
    </ligand>
</feature>
<dbReference type="EMBL" id="QXGH01000011">
    <property type="protein sequence ID" value="RHW27886.1"/>
    <property type="molecule type" value="Genomic_DNA"/>
</dbReference>
<feature type="binding site" evidence="9">
    <location>
        <begin position="9"/>
        <end position="10"/>
    </location>
    <ligand>
        <name>ATP</name>
        <dbReference type="ChEBI" id="CHEBI:30616"/>
    </ligand>
</feature>
<evidence type="ECO:0000259" key="10">
    <source>
        <dbReference type="Pfam" id="PF01467"/>
    </source>
</evidence>
<dbReference type="NCBIfam" id="TIGR00125">
    <property type="entry name" value="cyt_tran_rel"/>
    <property type="match status" value="1"/>
</dbReference>
<keyword evidence="7 9" id="KW-0173">Coenzyme A biosynthesis</keyword>
<dbReference type="GO" id="GO:0004595">
    <property type="term" value="F:pantetheine-phosphate adenylyltransferase activity"/>
    <property type="evidence" value="ECO:0007669"/>
    <property type="project" value="UniProtKB-UniRule"/>
</dbReference>
<feature type="binding site" evidence="9">
    <location>
        <position position="9"/>
    </location>
    <ligand>
        <name>substrate</name>
    </ligand>
</feature>
<comment type="cofactor">
    <cofactor evidence="9">
        <name>Mg(2+)</name>
        <dbReference type="ChEBI" id="CHEBI:18420"/>
    </cofactor>
</comment>
<dbReference type="Gene3D" id="3.40.50.620">
    <property type="entry name" value="HUPs"/>
    <property type="match status" value="1"/>
</dbReference>
<keyword evidence="12" id="KW-1185">Reference proteome</keyword>
<name>A0A417Y5Q9_9ACTN</name>
<comment type="subcellular location">
    <subcellularLocation>
        <location evidence="9">Cytoplasm</location>
    </subcellularLocation>
</comment>
<dbReference type="EC" id="2.7.7.3" evidence="9"/>
<dbReference type="GO" id="GO:0005737">
    <property type="term" value="C:cytoplasm"/>
    <property type="evidence" value="ECO:0007669"/>
    <property type="project" value="UniProtKB-SubCell"/>
</dbReference>
<dbReference type="PANTHER" id="PTHR21342:SF1">
    <property type="entry name" value="PHOSPHOPANTETHEINE ADENYLYLTRANSFERASE"/>
    <property type="match status" value="1"/>
</dbReference>
<dbReference type="InterPro" id="IPR001980">
    <property type="entry name" value="PPAT"/>
</dbReference>
<comment type="similarity">
    <text evidence="9">Belongs to the bacterial CoaD family.</text>
</comment>
<sequence>MRRAVCPGSFDPVTNGHLDIFGRAAALFDEVVVAVGVNKSKSTTSNRLFTSDERLDMIADAVSPWPNVKVQGFTGLVTDFCREIGAQAIVKGLRGSGDYDYELQMAQMNAHLTDVETVFLMTDPSMSFVSSSLVKEVASFGGDVSGLVPATVLDRLTERLAERRAGA</sequence>
<dbReference type="HAMAP" id="MF_00151">
    <property type="entry name" value="PPAT_bact"/>
    <property type="match status" value="1"/>
</dbReference>
<dbReference type="PANTHER" id="PTHR21342">
    <property type="entry name" value="PHOSPHOPANTETHEINE ADENYLYLTRANSFERASE"/>
    <property type="match status" value="1"/>
</dbReference>
<feature type="binding site" evidence="9">
    <location>
        <position position="17"/>
    </location>
    <ligand>
        <name>ATP</name>
        <dbReference type="ChEBI" id="CHEBI:30616"/>
    </ligand>
</feature>
<comment type="function">
    <text evidence="9">Reversibly transfers an adenylyl group from ATP to 4'-phosphopantetheine, yielding dephospho-CoA (dPCoA) and pyrophosphate.</text>
</comment>
<organism evidence="11 12">
    <name type="scientific">Nocardioides immobilis</name>
    <dbReference type="NCBI Taxonomy" id="2049295"/>
    <lineage>
        <taxon>Bacteria</taxon>
        <taxon>Bacillati</taxon>
        <taxon>Actinomycetota</taxon>
        <taxon>Actinomycetes</taxon>
        <taxon>Propionibacteriales</taxon>
        <taxon>Nocardioidaceae</taxon>
        <taxon>Nocardioides</taxon>
    </lineage>
</organism>
<evidence type="ECO:0000256" key="8">
    <source>
        <dbReference type="ARBA" id="ARBA00029346"/>
    </source>
</evidence>
<dbReference type="RefSeq" id="WP_118923757.1">
    <property type="nucleotide sequence ID" value="NZ_QXGH01000011.1"/>
</dbReference>
<evidence type="ECO:0000256" key="1">
    <source>
        <dbReference type="ARBA" id="ARBA00022490"/>
    </source>
</evidence>
<comment type="subunit">
    <text evidence="9">Homohexamer.</text>
</comment>
<evidence type="ECO:0000313" key="12">
    <source>
        <dbReference type="Proteomes" id="UP000283644"/>
    </source>
</evidence>
<proteinExistence type="inferred from homology"/>
<dbReference type="NCBIfam" id="TIGR01510">
    <property type="entry name" value="coaD_prev_kdtB"/>
    <property type="match status" value="1"/>
</dbReference>
<keyword evidence="3 9" id="KW-0548">Nucleotidyltransferase</keyword>
<feature type="binding site" evidence="9">
    <location>
        <begin position="126"/>
        <end position="132"/>
    </location>
    <ligand>
        <name>ATP</name>
        <dbReference type="ChEBI" id="CHEBI:30616"/>
    </ligand>
</feature>
<evidence type="ECO:0000256" key="7">
    <source>
        <dbReference type="ARBA" id="ARBA00022993"/>
    </source>
</evidence>
<dbReference type="Proteomes" id="UP000283644">
    <property type="component" value="Unassembled WGS sequence"/>
</dbReference>
<feature type="binding site" evidence="9">
    <location>
        <position position="102"/>
    </location>
    <ligand>
        <name>ATP</name>
        <dbReference type="ChEBI" id="CHEBI:30616"/>
    </ligand>
</feature>
<dbReference type="CDD" id="cd02163">
    <property type="entry name" value="PPAT"/>
    <property type="match status" value="1"/>
</dbReference>
<evidence type="ECO:0000256" key="6">
    <source>
        <dbReference type="ARBA" id="ARBA00022842"/>
    </source>
</evidence>
<feature type="binding site" evidence="9">
    <location>
        <position position="41"/>
    </location>
    <ligand>
        <name>substrate</name>
    </ligand>
</feature>
<gene>
    <name evidence="9" type="primary">coaD</name>
    <name evidence="11" type="ORF">D0Z08_06230</name>
</gene>
<dbReference type="Pfam" id="PF01467">
    <property type="entry name" value="CTP_transf_like"/>
    <property type="match status" value="1"/>
</dbReference>
<feature type="binding site" evidence="9">
    <location>
        <begin position="92"/>
        <end position="94"/>
    </location>
    <ligand>
        <name>ATP</name>
        <dbReference type="ChEBI" id="CHEBI:30616"/>
    </ligand>
</feature>
<feature type="site" description="Transition state stabilizer" evidence="9">
    <location>
        <position position="17"/>
    </location>
</feature>
<feature type="domain" description="Cytidyltransferase-like" evidence="10">
    <location>
        <begin position="5"/>
        <end position="136"/>
    </location>
</feature>
<dbReference type="InterPro" id="IPR004821">
    <property type="entry name" value="Cyt_trans-like"/>
</dbReference>
<comment type="catalytic activity">
    <reaction evidence="8 9">
        <text>(R)-4'-phosphopantetheine + ATP + H(+) = 3'-dephospho-CoA + diphosphate</text>
        <dbReference type="Rhea" id="RHEA:19801"/>
        <dbReference type="ChEBI" id="CHEBI:15378"/>
        <dbReference type="ChEBI" id="CHEBI:30616"/>
        <dbReference type="ChEBI" id="CHEBI:33019"/>
        <dbReference type="ChEBI" id="CHEBI:57328"/>
        <dbReference type="ChEBI" id="CHEBI:61723"/>
        <dbReference type="EC" id="2.7.7.3"/>
    </reaction>
</comment>
<feature type="binding site" evidence="9">
    <location>
        <position position="77"/>
    </location>
    <ligand>
        <name>substrate</name>
    </ligand>
</feature>
<dbReference type="SUPFAM" id="SSF52374">
    <property type="entry name" value="Nucleotidylyl transferase"/>
    <property type="match status" value="1"/>
</dbReference>
<evidence type="ECO:0000256" key="2">
    <source>
        <dbReference type="ARBA" id="ARBA00022679"/>
    </source>
</evidence>
<dbReference type="GO" id="GO:0005524">
    <property type="term" value="F:ATP binding"/>
    <property type="evidence" value="ECO:0007669"/>
    <property type="project" value="UniProtKB-KW"/>
</dbReference>
<reference evidence="11 12" key="1">
    <citation type="submission" date="2018-09" db="EMBL/GenBank/DDBJ databases">
        <title>Genome sequencing of Nocardioides immobilis CCTCC AB 2017083 for comparison to Nocardioides silvaticus.</title>
        <authorList>
            <person name="Li C."/>
            <person name="Wang G."/>
        </authorList>
    </citation>
    <scope>NUCLEOTIDE SEQUENCE [LARGE SCALE GENOMIC DNA]</scope>
    <source>
        <strain evidence="11 12">CCTCC AB 2017083</strain>
    </source>
</reference>
<keyword evidence="2 9" id="KW-0808">Transferase</keyword>
<evidence type="ECO:0000256" key="9">
    <source>
        <dbReference type="HAMAP-Rule" id="MF_00151"/>
    </source>
</evidence>
<evidence type="ECO:0000313" key="11">
    <source>
        <dbReference type="EMBL" id="RHW27886.1"/>
    </source>
</evidence>
<dbReference type="GO" id="GO:0015937">
    <property type="term" value="P:coenzyme A biosynthetic process"/>
    <property type="evidence" value="ECO:0007669"/>
    <property type="project" value="UniProtKB-UniRule"/>
</dbReference>
<keyword evidence="6 9" id="KW-0460">Magnesium</keyword>
<dbReference type="AlphaFoldDB" id="A0A417Y5Q9"/>
<keyword evidence="5 9" id="KW-0067">ATP-binding</keyword>
<accession>A0A417Y5Q9</accession>
<evidence type="ECO:0000256" key="3">
    <source>
        <dbReference type="ARBA" id="ARBA00022695"/>
    </source>
</evidence>